<proteinExistence type="predicted"/>
<dbReference type="AlphaFoldDB" id="A0A061IXM6"/>
<dbReference type="EMBL" id="AUPL01006556">
    <property type="protein sequence ID" value="ESL05782.1"/>
    <property type="molecule type" value="Genomic_DNA"/>
</dbReference>
<feature type="chain" id="PRO_5001601187" evidence="2">
    <location>
        <begin position="18"/>
        <end position="377"/>
    </location>
</feature>
<dbReference type="Proteomes" id="UP000031737">
    <property type="component" value="Unassembled WGS sequence"/>
</dbReference>
<reference evidence="3 4" key="1">
    <citation type="submission" date="2013-07" db="EMBL/GenBank/DDBJ databases">
        <authorList>
            <person name="Stoco P.H."/>
            <person name="Wagner G."/>
            <person name="Gerber A."/>
            <person name="Zaha A."/>
            <person name="Thompson C."/>
            <person name="Bartholomeu D.C."/>
            <person name="Luckemeyer D.D."/>
            <person name="Bahia D."/>
            <person name="Loreto E."/>
            <person name="Prestes E.B."/>
            <person name="Lima F.M."/>
            <person name="Rodrigues-Luiz G."/>
            <person name="Vallejo G.A."/>
            <person name="Filho J.F."/>
            <person name="Monteiro K.M."/>
            <person name="Tyler K.M."/>
            <person name="de Almeida L.G."/>
            <person name="Ortiz M.F."/>
            <person name="Siervo M.A."/>
            <person name="de Moraes M.H."/>
            <person name="Cunha O.L."/>
            <person name="Mendonca-Neto R."/>
            <person name="Silva R."/>
            <person name="Teixeira S.M."/>
            <person name="Murta S.M."/>
            <person name="Sincero T.C."/>
            <person name="Mendes T.A."/>
            <person name="Urmenyi T.P."/>
            <person name="Silva V.G."/>
            <person name="da Rocha W.D."/>
            <person name="Andersson B."/>
            <person name="Romanha A.J."/>
            <person name="Steindel M."/>
            <person name="de Vasconcelos A.T."/>
            <person name="Grisard E.C."/>
        </authorList>
    </citation>
    <scope>NUCLEOTIDE SEQUENCE [LARGE SCALE GENOMIC DNA]</scope>
    <source>
        <strain evidence="3 4">SC58</strain>
    </source>
</reference>
<evidence type="ECO:0000313" key="3">
    <source>
        <dbReference type="EMBL" id="ESL05782.1"/>
    </source>
</evidence>
<protein>
    <submittedName>
        <fullName evidence="3">Uncharacterized protein</fullName>
    </submittedName>
</protein>
<evidence type="ECO:0000313" key="4">
    <source>
        <dbReference type="Proteomes" id="UP000031737"/>
    </source>
</evidence>
<feature type="region of interest" description="Disordered" evidence="1">
    <location>
        <begin position="93"/>
        <end position="113"/>
    </location>
</feature>
<dbReference type="VEuPathDB" id="TriTrypDB:TRSC58_06556"/>
<evidence type="ECO:0000256" key="2">
    <source>
        <dbReference type="SAM" id="SignalP"/>
    </source>
</evidence>
<organism evidence="3 4">
    <name type="scientific">Trypanosoma rangeli SC58</name>
    <dbReference type="NCBI Taxonomy" id="429131"/>
    <lineage>
        <taxon>Eukaryota</taxon>
        <taxon>Discoba</taxon>
        <taxon>Euglenozoa</taxon>
        <taxon>Kinetoplastea</taxon>
        <taxon>Metakinetoplastina</taxon>
        <taxon>Trypanosomatida</taxon>
        <taxon>Trypanosomatidae</taxon>
        <taxon>Trypanosoma</taxon>
        <taxon>Herpetosoma</taxon>
    </lineage>
</organism>
<feature type="region of interest" description="Disordered" evidence="1">
    <location>
        <begin position="130"/>
        <end position="160"/>
    </location>
</feature>
<keyword evidence="4" id="KW-1185">Reference proteome</keyword>
<comment type="caution">
    <text evidence="3">The sequence shown here is derived from an EMBL/GenBank/DDBJ whole genome shotgun (WGS) entry which is preliminary data.</text>
</comment>
<keyword evidence="2" id="KW-0732">Signal</keyword>
<gene>
    <name evidence="3" type="ORF">TRSC58_06556</name>
</gene>
<feature type="signal peptide" evidence="2">
    <location>
        <begin position="1"/>
        <end position="17"/>
    </location>
</feature>
<evidence type="ECO:0000256" key="1">
    <source>
        <dbReference type="SAM" id="MobiDB-lite"/>
    </source>
</evidence>
<accession>A0A061IXM6</accession>
<dbReference type="OrthoDB" id="244871at2759"/>
<sequence length="377" mass="40891">MSFSLIIFLLLLPHVRRFCLFVLFVSLPPLVTKGVKEGGEYNARGSAEVMRRKARHEASPAPLLQLSSPVSAAGHEPRLTEWWSYDDHSSRLAARPNESPVPQRATATEDRWPWGGDEARVHRALSWPPREECGQSRGVTARHGKGGLTPPRTGHANGNPVLDLDCRGVDDDGDDAMALSIRSRSHGEEVSFGRRAVLLRTSEKCGPAALSACCRNLPNSPFQDEEGKEKLPAAPHAALPRSTAAMPAPPDQVDGLAQLMAGLQQAVLELSGEMRELRLVFQELRGPLLNGWKKGLSQSELSGPMAAVPEPLLTSSSCSLTHPHTPEERSCRSASPLFCPESPTTFLDAGIISAVSEGLLELENIPTFLPTRKPPRS</sequence>
<name>A0A061IXM6_TRYRA</name>